<dbReference type="InterPro" id="IPR024775">
    <property type="entry name" value="DinB-like"/>
</dbReference>
<dbReference type="EMBL" id="CP112998">
    <property type="protein sequence ID" value="WAC14217.1"/>
    <property type="molecule type" value="Genomic_DNA"/>
</dbReference>
<sequence>MEKVNKRNLLLKLEDRVEGHISDTIVLFQNMEDAFLNEPSVSGGWSIAQCLEHLNSYGQYYLPKIREQMAEAADQPEKQDFQSSWLGAYFTRMMEPETGKGKYKAFKGHIPASDLNAAETVAEFLRQQEDLLMLLRAAGSKDLETIKIPVSILPFIRLRVGDVFQFIIAHNERHMQQAMRNLIRETSF</sequence>
<name>A0A9E8NH74_9BACT</name>
<dbReference type="SUPFAM" id="SSF109854">
    <property type="entry name" value="DinB/YfiT-like putative metalloenzymes"/>
    <property type="match status" value="1"/>
</dbReference>
<gene>
    <name evidence="2" type="ORF">ON006_09705</name>
</gene>
<dbReference type="Gene3D" id="1.20.120.450">
    <property type="entry name" value="dinb family like domain"/>
    <property type="match status" value="1"/>
</dbReference>
<dbReference type="InterPro" id="IPR034660">
    <property type="entry name" value="DinB/YfiT-like"/>
</dbReference>
<dbReference type="AlphaFoldDB" id="A0A9E8NH74"/>
<feature type="domain" description="DinB-like" evidence="1">
    <location>
        <begin position="20"/>
        <end position="178"/>
    </location>
</feature>
<keyword evidence="3" id="KW-1185">Reference proteome</keyword>
<proteinExistence type="predicted"/>
<dbReference type="RefSeq" id="WP_244824292.1">
    <property type="nucleotide sequence ID" value="NZ_CP112998.1"/>
</dbReference>
<dbReference type="KEGG" id="dpf:ON006_09705"/>
<protein>
    <submittedName>
        <fullName evidence="2">DinB family protein</fullName>
    </submittedName>
</protein>
<evidence type="ECO:0000259" key="1">
    <source>
        <dbReference type="Pfam" id="PF12867"/>
    </source>
</evidence>
<accession>A0A9E8NH74</accession>
<organism evidence="2 3">
    <name type="scientific">Dyadobacter pollutisoli</name>
    <dbReference type="NCBI Taxonomy" id="2910158"/>
    <lineage>
        <taxon>Bacteria</taxon>
        <taxon>Pseudomonadati</taxon>
        <taxon>Bacteroidota</taxon>
        <taxon>Cytophagia</taxon>
        <taxon>Cytophagales</taxon>
        <taxon>Spirosomataceae</taxon>
        <taxon>Dyadobacter</taxon>
    </lineage>
</organism>
<reference evidence="2" key="1">
    <citation type="submission" date="2022-11" db="EMBL/GenBank/DDBJ databases">
        <title>Dyadobacter pollutisoli sp. nov., isolated from plastic dumped soil.</title>
        <authorList>
            <person name="Kim J.M."/>
            <person name="Kim K.R."/>
            <person name="Lee J.K."/>
            <person name="Hao L."/>
            <person name="Jeon C.O."/>
        </authorList>
    </citation>
    <scope>NUCLEOTIDE SEQUENCE</scope>
    <source>
        <strain evidence="2">U1</strain>
    </source>
</reference>
<dbReference type="Proteomes" id="UP001164653">
    <property type="component" value="Chromosome"/>
</dbReference>
<evidence type="ECO:0000313" key="3">
    <source>
        <dbReference type="Proteomes" id="UP001164653"/>
    </source>
</evidence>
<evidence type="ECO:0000313" key="2">
    <source>
        <dbReference type="EMBL" id="WAC14217.1"/>
    </source>
</evidence>
<dbReference type="Pfam" id="PF12867">
    <property type="entry name" value="DinB_2"/>
    <property type="match status" value="1"/>
</dbReference>